<reference evidence="1" key="1">
    <citation type="submission" date="2022-01" db="EMBL/GenBank/DDBJ databases">
        <title>Comparative genomics reveals a dynamic genome evolution in the ectomycorrhizal milk-cap (Lactarius) mushrooms.</title>
        <authorList>
            <consortium name="DOE Joint Genome Institute"/>
            <person name="Lebreton A."/>
            <person name="Tang N."/>
            <person name="Kuo A."/>
            <person name="LaButti K."/>
            <person name="Drula E."/>
            <person name="Barry K."/>
            <person name="Clum A."/>
            <person name="Lipzen A."/>
            <person name="Mousain D."/>
            <person name="Ng V."/>
            <person name="Wang R."/>
            <person name="Wang X."/>
            <person name="Dai Y."/>
            <person name="Henrissat B."/>
            <person name="Grigoriev I.V."/>
            <person name="Guerin-Laguette A."/>
            <person name="Yu F."/>
            <person name="Martin F.M."/>
        </authorList>
    </citation>
    <scope>NUCLEOTIDE SEQUENCE</scope>
    <source>
        <strain evidence="1">QP</strain>
    </source>
</reference>
<sequence>MTRWTLGASGIMFTNPAFSTFFRKGETFRGTSIYRPAIDTAIKSCAQARGCIRPGIFTFSSTFICCRARRYTSSQRGRYASLTYATDPQTGLARLRRFMWSMCVPPSLAPAPKSMTPTL</sequence>
<gene>
    <name evidence="1" type="ORF">EDB92DRAFT_1876845</name>
</gene>
<name>A0AAD4LCY7_9AGAM</name>
<dbReference type="Proteomes" id="UP001201163">
    <property type="component" value="Unassembled WGS sequence"/>
</dbReference>
<dbReference type="AlphaFoldDB" id="A0AAD4LCY7"/>
<evidence type="ECO:0000313" key="1">
    <source>
        <dbReference type="EMBL" id="KAH8987181.1"/>
    </source>
</evidence>
<proteinExistence type="predicted"/>
<protein>
    <submittedName>
        <fullName evidence="1">Uncharacterized protein</fullName>
    </submittedName>
</protein>
<keyword evidence="2" id="KW-1185">Reference proteome</keyword>
<accession>A0AAD4LCY7</accession>
<dbReference type="EMBL" id="JAKELL010000049">
    <property type="protein sequence ID" value="KAH8987181.1"/>
    <property type="molecule type" value="Genomic_DNA"/>
</dbReference>
<evidence type="ECO:0000313" key="2">
    <source>
        <dbReference type="Proteomes" id="UP001201163"/>
    </source>
</evidence>
<comment type="caution">
    <text evidence="1">The sequence shown here is derived from an EMBL/GenBank/DDBJ whole genome shotgun (WGS) entry which is preliminary data.</text>
</comment>
<organism evidence="1 2">
    <name type="scientific">Lactarius akahatsu</name>
    <dbReference type="NCBI Taxonomy" id="416441"/>
    <lineage>
        <taxon>Eukaryota</taxon>
        <taxon>Fungi</taxon>
        <taxon>Dikarya</taxon>
        <taxon>Basidiomycota</taxon>
        <taxon>Agaricomycotina</taxon>
        <taxon>Agaricomycetes</taxon>
        <taxon>Russulales</taxon>
        <taxon>Russulaceae</taxon>
        <taxon>Lactarius</taxon>
    </lineage>
</organism>